<sequence>MANDLLSTSTQPSFISAVFRSHRVRGLVFLLASLFGLYYFFLNTTRHLSSTQDTNVEDILPPGFRVDIIEHRIQSLIDNNRIMVFSKSYCPYSAAAKKLLRSYTDDVHVLEVDLEGKSHLVDIRYPHYEGDEIKKVLTKLAHGHSTFPSIFLDKVPIGGSDKLHALAESGDLLPRLQRLGAHLKAGHPQ</sequence>
<feature type="transmembrane region" description="Helical" evidence="1">
    <location>
        <begin position="24"/>
        <end position="42"/>
    </location>
</feature>
<feature type="domain" description="Glutaredoxin" evidence="2">
    <location>
        <begin position="82"/>
        <end position="154"/>
    </location>
</feature>
<dbReference type="GO" id="GO:0034599">
    <property type="term" value="P:cellular response to oxidative stress"/>
    <property type="evidence" value="ECO:0007669"/>
    <property type="project" value="TreeGrafter"/>
</dbReference>
<organism evidence="3 4">
    <name type="scientific">Actinomortierella ambigua</name>
    <dbReference type="NCBI Taxonomy" id="1343610"/>
    <lineage>
        <taxon>Eukaryota</taxon>
        <taxon>Fungi</taxon>
        <taxon>Fungi incertae sedis</taxon>
        <taxon>Mucoromycota</taxon>
        <taxon>Mortierellomycotina</taxon>
        <taxon>Mortierellomycetes</taxon>
        <taxon>Mortierellales</taxon>
        <taxon>Mortierellaceae</taxon>
        <taxon>Actinomortierella</taxon>
    </lineage>
</organism>
<comment type="caution">
    <text evidence="3">The sequence shown here is derived from an EMBL/GenBank/DDBJ whole genome shotgun (WGS) entry which is preliminary data.</text>
</comment>
<dbReference type="EMBL" id="JAAAJB010000155">
    <property type="protein sequence ID" value="KAG0263795.1"/>
    <property type="molecule type" value="Genomic_DNA"/>
</dbReference>
<dbReference type="Proteomes" id="UP000807716">
    <property type="component" value="Unassembled WGS sequence"/>
</dbReference>
<keyword evidence="1" id="KW-1133">Transmembrane helix</keyword>
<evidence type="ECO:0000256" key="1">
    <source>
        <dbReference type="SAM" id="Phobius"/>
    </source>
</evidence>
<evidence type="ECO:0000313" key="4">
    <source>
        <dbReference type="Proteomes" id="UP000807716"/>
    </source>
</evidence>
<keyword evidence="1" id="KW-0472">Membrane</keyword>
<evidence type="ECO:0000259" key="2">
    <source>
        <dbReference type="Pfam" id="PF00462"/>
    </source>
</evidence>
<protein>
    <recommendedName>
        <fullName evidence="2">Glutaredoxin domain-containing protein</fullName>
    </recommendedName>
</protein>
<dbReference type="Gene3D" id="3.40.30.10">
    <property type="entry name" value="Glutaredoxin"/>
    <property type="match status" value="1"/>
</dbReference>
<dbReference type="InterPro" id="IPR002109">
    <property type="entry name" value="Glutaredoxin"/>
</dbReference>
<evidence type="ECO:0000313" key="3">
    <source>
        <dbReference type="EMBL" id="KAG0263795.1"/>
    </source>
</evidence>
<accession>A0A9P6QAZ1</accession>
<dbReference type="AlphaFoldDB" id="A0A9P6QAZ1"/>
<keyword evidence="1" id="KW-0812">Transmembrane</keyword>
<gene>
    <name evidence="3" type="ORF">DFQ27_001620</name>
</gene>
<reference evidence="3" key="1">
    <citation type="journal article" date="2020" name="Fungal Divers.">
        <title>Resolving the Mortierellaceae phylogeny through synthesis of multi-gene phylogenetics and phylogenomics.</title>
        <authorList>
            <person name="Vandepol N."/>
            <person name="Liber J."/>
            <person name="Desiro A."/>
            <person name="Na H."/>
            <person name="Kennedy M."/>
            <person name="Barry K."/>
            <person name="Grigoriev I.V."/>
            <person name="Miller A.N."/>
            <person name="O'Donnell K."/>
            <person name="Stajich J.E."/>
            <person name="Bonito G."/>
        </authorList>
    </citation>
    <scope>NUCLEOTIDE SEQUENCE</scope>
    <source>
        <strain evidence="3">BC1065</strain>
    </source>
</reference>
<name>A0A9P6QAZ1_9FUNG</name>
<dbReference type="PROSITE" id="PS51354">
    <property type="entry name" value="GLUTAREDOXIN_2"/>
    <property type="match status" value="1"/>
</dbReference>
<dbReference type="OrthoDB" id="423313at2759"/>
<dbReference type="GO" id="GO:0015038">
    <property type="term" value="F:glutathione disulfide oxidoreductase activity"/>
    <property type="evidence" value="ECO:0007669"/>
    <property type="project" value="TreeGrafter"/>
</dbReference>
<dbReference type="GO" id="GO:0005737">
    <property type="term" value="C:cytoplasm"/>
    <property type="evidence" value="ECO:0007669"/>
    <property type="project" value="TreeGrafter"/>
</dbReference>
<dbReference type="PANTHER" id="PTHR45694">
    <property type="entry name" value="GLUTAREDOXIN 2"/>
    <property type="match status" value="1"/>
</dbReference>
<dbReference type="SUPFAM" id="SSF52833">
    <property type="entry name" value="Thioredoxin-like"/>
    <property type="match status" value="1"/>
</dbReference>
<dbReference type="PANTHER" id="PTHR45694:SF18">
    <property type="entry name" value="GLUTAREDOXIN-1-RELATED"/>
    <property type="match status" value="1"/>
</dbReference>
<keyword evidence="4" id="KW-1185">Reference proteome</keyword>
<dbReference type="InterPro" id="IPR036249">
    <property type="entry name" value="Thioredoxin-like_sf"/>
</dbReference>
<proteinExistence type="predicted"/>
<dbReference type="Pfam" id="PF00462">
    <property type="entry name" value="Glutaredoxin"/>
    <property type="match status" value="1"/>
</dbReference>